<comment type="caution">
    <text evidence="3">The sequence shown here is derived from an EMBL/GenBank/DDBJ whole genome shotgun (WGS) entry which is preliminary data.</text>
</comment>
<sequence>MVPGPNLATPETDSLGADRSVSSLTSPRTVAYGAAGVAVSSPSPSATSLSPETSPWPTTFSLPRTTWLLSPVAVVAVVAVLGLVGSEGGRRAPARRSQRGHHGHGDPHLVRLISIPFGEEYAEQNLHQMRTEAIV</sequence>
<feature type="region of interest" description="Disordered" evidence="1">
    <location>
        <begin position="88"/>
        <end position="107"/>
    </location>
</feature>
<protein>
    <submittedName>
        <fullName evidence="3">Uncharacterized protein</fullName>
    </submittedName>
</protein>
<gene>
    <name evidence="3" type="ORF">GCM10012287_16990</name>
</gene>
<feature type="transmembrane region" description="Helical" evidence="2">
    <location>
        <begin position="67"/>
        <end position="86"/>
    </location>
</feature>
<dbReference type="EMBL" id="BMMP01000004">
    <property type="protein sequence ID" value="GGO46494.1"/>
    <property type="molecule type" value="Genomic_DNA"/>
</dbReference>
<reference evidence="4" key="1">
    <citation type="journal article" date="2019" name="Int. J. Syst. Evol. Microbiol.">
        <title>The Global Catalogue of Microorganisms (GCM) 10K type strain sequencing project: providing services to taxonomists for standard genome sequencing and annotation.</title>
        <authorList>
            <consortium name="The Broad Institute Genomics Platform"/>
            <consortium name="The Broad Institute Genome Sequencing Center for Infectious Disease"/>
            <person name="Wu L."/>
            <person name="Ma J."/>
        </authorList>
    </citation>
    <scope>NUCLEOTIDE SEQUENCE [LARGE SCALE GENOMIC DNA]</scope>
    <source>
        <strain evidence="4">CGMCC 4.7178</strain>
    </source>
</reference>
<organism evidence="3 4">
    <name type="scientific">Streptomyces daqingensis</name>
    <dbReference type="NCBI Taxonomy" id="1472640"/>
    <lineage>
        <taxon>Bacteria</taxon>
        <taxon>Bacillati</taxon>
        <taxon>Actinomycetota</taxon>
        <taxon>Actinomycetes</taxon>
        <taxon>Kitasatosporales</taxon>
        <taxon>Streptomycetaceae</taxon>
        <taxon>Streptomyces</taxon>
    </lineage>
</organism>
<keyword evidence="2" id="KW-0472">Membrane</keyword>
<dbReference type="RefSeq" id="WP_189036449.1">
    <property type="nucleotide sequence ID" value="NZ_BMMP01000004.1"/>
</dbReference>
<accession>A0ABQ2M3P6</accession>
<dbReference type="Proteomes" id="UP000631535">
    <property type="component" value="Unassembled WGS sequence"/>
</dbReference>
<name>A0ABQ2M3P6_9ACTN</name>
<keyword evidence="2" id="KW-0812">Transmembrane</keyword>
<evidence type="ECO:0000313" key="3">
    <source>
        <dbReference type="EMBL" id="GGO46494.1"/>
    </source>
</evidence>
<keyword evidence="2" id="KW-1133">Transmembrane helix</keyword>
<feature type="region of interest" description="Disordered" evidence="1">
    <location>
        <begin position="1"/>
        <end position="22"/>
    </location>
</feature>
<keyword evidence="4" id="KW-1185">Reference proteome</keyword>
<evidence type="ECO:0000313" key="4">
    <source>
        <dbReference type="Proteomes" id="UP000631535"/>
    </source>
</evidence>
<proteinExistence type="predicted"/>
<feature type="compositionally biased region" description="Basic residues" evidence="1">
    <location>
        <begin position="92"/>
        <end position="102"/>
    </location>
</feature>
<evidence type="ECO:0000256" key="2">
    <source>
        <dbReference type="SAM" id="Phobius"/>
    </source>
</evidence>
<evidence type="ECO:0000256" key="1">
    <source>
        <dbReference type="SAM" id="MobiDB-lite"/>
    </source>
</evidence>